<proteinExistence type="predicted"/>
<sequence>MSCAHHFYNRCKDTEFDPRTYCADTKPLPDPTTCNTCRLVKDVIASLNTLVFHFPFLETVGAAGVYDLEEWERDDVEKTVFKSKRGKDWQKHWEDEAESRDERHKVAEKLSRMGLTTMADEREAHQGFSMALTPPHNTVEAEKENIKPLTTNDSGNGSTDGESNSTGGGWS</sequence>
<protein>
    <submittedName>
        <fullName evidence="1">Uncharacterized protein</fullName>
    </submittedName>
</protein>
<evidence type="ECO:0000313" key="1">
    <source>
        <dbReference type="EMBL" id="KAJ9657131.1"/>
    </source>
</evidence>
<comment type="caution">
    <text evidence="1">The sequence shown here is derived from an EMBL/GenBank/DDBJ whole genome shotgun (WGS) entry which is preliminary data.</text>
</comment>
<dbReference type="Proteomes" id="UP001172386">
    <property type="component" value="Unassembled WGS sequence"/>
</dbReference>
<name>A0ACC3A8A6_9EURO</name>
<keyword evidence="2" id="KW-1185">Reference proteome</keyword>
<reference evidence="1" key="1">
    <citation type="submission" date="2022-10" db="EMBL/GenBank/DDBJ databases">
        <title>Culturing micro-colonial fungi from biological soil crusts in the Mojave desert and describing Neophaeococcomyces mojavensis, and introducing the new genera and species Taxawa tesnikishii.</title>
        <authorList>
            <person name="Kurbessoian T."/>
            <person name="Stajich J.E."/>
        </authorList>
    </citation>
    <scope>NUCLEOTIDE SEQUENCE</scope>
    <source>
        <strain evidence="1">JES_112</strain>
    </source>
</reference>
<gene>
    <name evidence="1" type="ORF">H2198_004489</name>
</gene>
<accession>A0ACC3A8A6</accession>
<dbReference type="EMBL" id="JAPDRQ010000068">
    <property type="protein sequence ID" value="KAJ9657131.1"/>
    <property type="molecule type" value="Genomic_DNA"/>
</dbReference>
<evidence type="ECO:0000313" key="2">
    <source>
        <dbReference type="Proteomes" id="UP001172386"/>
    </source>
</evidence>
<organism evidence="1 2">
    <name type="scientific">Neophaeococcomyces mojaviensis</name>
    <dbReference type="NCBI Taxonomy" id="3383035"/>
    <lineage>
        <taxon>Eukaryota</taxon>
        <taxon>Fungi</taxon>
        <taxon>Dikarya</taxon>
        <taxon>Ascomycota</taxon>
        <taxon>Pezizomycotina</taxon>
        <taxon>Eurotiomycetes</taxon>
        <taxon>Chaetothyriomycetidae</taxon>
        <taxon>Chaetothyriales</taxon>
        <taxon>Chaetothyriales incertae sedis</taxon>
        <taxon>Neophaeococcomyces</taxon>
    </lineage>
</organism>